<dbReference type="PROSITE" id="PS51898">
    <property type="entry name" value="TYR_RECOMBINASE"/>
    <property type="match status" value="1"/>
</dbReference>
<dbReference type="InterPro" id="IPR050090">
    <property type="entry name" value="Tyrosine_recombinase_XerCD"/>
</dbReference>
<evidence type="ECO:0000256" key="3">
    <source>
        <dbReference type="ARBA" id="ARBA00022908"/>
    </source>
</evidence>
<dbReference type="AlphaFoldDB" id="A0A069RE18"/>
<dbReference type="eggNOG" id="COG4974">
    <property type="taxonomic scope" value="Bacteria"/>
</dbReference>
<evidence type="ECO:0000256" key="6">
    <source>
        <dbReference type="PROSITE-ProRule" id="PRU01248"/>
    </source>
</evidence>
<dbReference type="Proteomes" id="UP000027946">
    <property type="component" value="Unassembled WGS sequence"/>
</dbReference>
<dbReference type="InterPro" id="IPR004107">
    <property type="entry name" value="Integrase_SAM-like_N"/>
</dbReference>
<keyword evidence="3" id="KW-0229">DNA integration</keyword>
<sequence>MEHLDIKDLLSKYYGHLERSKRSKNTLYNYSLTLGKMYDSLNESTDLKRISEKDFRRCIYDYADGLSSTYANNTINTKLNIIKSFISYLYKREYIPDNFGVKLTRAKGGSNKKDILAPDEFEEVIRVLTSAIREGSGYDVYFATRNWFMFQIMIRLGLRKSEVVGLKWVDFDMIGMSVSVIGKGDKLRYVPINRDLKEILSDYKFTLEKIEVAGYNVFSDYIFRSEHVNKETGKKDRPMSPKNIDKIFKKILAKTSITKDITPHSLRHTFSSYCINSGMSIPVLSNILGHANVATTLNIYTHEISQAERQRQMEKVRF</sequence>
<proteinExistence type="inferred from homology"/>
<comment type="function">
    <text evidence="1">Site-specific tyrosine recombinase, which acts by catalyzing the cutting and rejoining of the recombining DNA molecules.</text>
</comment>
<dbReference type="InterPro" id="IPR044068">
    <property type="entry name" value="CB"/>
</dbReference>
<reference evidence="9 10" key="1">
    <citation type="submission" date="2014-03" db="EMBL/GenBank/DDBJ databases">
        <title>Genome sequence of Clostridium litorale W6, DSM 5388.</title>
        <authorList>
            <person name="Poehlein A."/>
            <person name="Jagirdar A."/>
            <person name="Khonsari B."/>
            <person name="Chibani C.M."/>
            <person name="Gutierrez Gutierrez D.A."/>
            <person name="Davydova E."/>
            <person name="Alghaithi H.S."/>
            <person name="Nair K.P."/>
            <person name="Dhamotharan K."/>
            <person name="Chandran L."/>
            <person name="G W."/>
            <person name="Daniel R."/>
        </authorList>
    </citation>
    <scope>NUCLEOTIDE SEQUENCE [LARGE SCALE GENOMIC DNA]</scope>
    <source>
        <strain evidence="9 10">W6</strain>
    </source>
</reference>
<evidence type="ECO:0000259" key="8">
    <source>
        <dbReference type="PROSITE" id="PS51900"/>
    </source>
</evidence>
<dbReference type="Gene3D" id="1.10.443.10">
    <property type="entry name" value="Intergrase catalytic core"/>
    <property type="match status" value="1"/>
</dbReference>
<dbReference type="InterPro" id="IPR002104">
    <property type="entry name" value="Integrase_catalytic"/>
</dbReference>
<dbReference type="RefSeq" id="WP_038265447.1">
    <property type="nucleotide sequence ID" value="NZ_FSRH01000002.1"/>
</dbReference>
<evidence type="ECO:0000259" key="7">
    <source>
        <dbReference type="PROSITE" id="PS51898"/>
    </source>
</evidence>
<gene>
    <name evidence="9" type="primary">xerD2</name>
    <name evidence="9" type="ORF">CLIT_11c03000</name>
</gene>
<dbReference type="GO" id="GO:0015074">
    <property type="term" value="P:DNA integration"/>
    <property type="evidence" value="ECO:0007669"/>
    <property type="project" value="UniProtKB-KW"/>
</dbReference>
<evidence type="ECO:0000256" key="4">
    <source>
        <dbReference type="ARBA" id="ARBA00023125"/>
    </source>
</evidence>
<protein>
    <submittedName>
        <fullName evidence="9">Tyrosine recombinase XerD</fullName>
    </submittedName>
</protein>
<feature type="domain" description="Tyr recombinase" evidence="7">
    <location>
        <begin position="111"/>
        <end position="315"/>
    </location>
</feature>
<dbReference type="GO" id="GO:0006310">
    <property type="term" value="P:DNA recombination"/>
    <property type="evidence" value="ECO:0007669"/>
    <property type="project" value="UniProtKB-KW"/>
</dbReference>
<dbReference type="PANTHER" id="PTHR30349:SF64">
    <property type="entry name" value="PROPHAGE INTEGRASE INTD-RELATED"/>
    <property type="match status" value="1"/>
</dbReference>
<dbReference type="PROSITE" id="PS51900">
    <property type="entry name" value="CB"/>
    <property type="match status" value="1"/>
</dbReference>
<keyword evidence="4 6" id="KW-0238">DNA-binding</keyword>
<evidence type="ECO:0000313" key="9">
    <source>
        <dbReference type="EMBL" id="KDR95271.1"/>
    </source>
</evidence>
<feature type="domain" description="Core-binding (CB)" evidence="8">
    <location>
        <begin position="4"/>
        <end position="90"/>
    </location>
</feature>
<accession>A0A069RE18</accession>
<comment type="caution">
    <text evidence="9">The sequence shown here is derived from an EMBL/GenBank/DDBJ whole genome shotgun (WGS) entry which is preliminary data.</text>
</comment>
<dbReference type="PANTHER" id="PTHR30349">
    <property type="entry name" value="PHAGE INTEGRASE-RELATED"/>
    <property type="match status" value="1"/>
</dbReference>
<evidence type="ECO:0000313" key="10">
    <source>
        <dbReference type="Proteomes" id="UP000027946"/>
    </source>
</evidence>
<keyword evidence="10" id="KW-1185">Reference proteome</keyword>
<dbReference type="STRING" id="1121324.CLIT_11c03000"/>
<dbReference type="OrthoDB" id="9801717at2"/>
<dbReference type="SUPFAM" id="SSF56349">
    <property type="entry name" value="DNA breaking-rejoining enzymes"/>
    <property type="match status" value="1"/>
</dbReference>
<dbReference type="Pfam" id="PF00589">
    <property type="entry name" value="Phage_integrase"/>
    <property type="match status" value="1"/>
</dbReference>
<name>A0A069RE18_PEPLI</name>
<dbReference type="InterPro" id="IPR010998">
    <property type="entry name" value="Integrase_recombinase_N"/>
</dbReference>
<organism evidence="9 10">
    <name type="scientific">Peptoclostridium litorale DSM 5388</name>
    <dbReference type="NCBI Taxonomy" id="1121324"/>
    <lineage>
        <taxon>Bacteria</taxon>
        <taxon>Bacillati</taxon>
        <taxon>Bacillota</taxon>
        <taxon>Clostridia</taxon>
        <taxon>Peptostreptococcales</taxon>
        <taxon>Peptoclostridiaceae</taxon>
        <taxon>Peptoclostridium</taxon>
    </lineage>
</organism>
<dbReference type="EMBL" id="JJMM01000011">
    <property type="protein sequence ID" value="KDR95271.1"/>
    <property type="molecule type" value="Genomic_DNA"/>
</dbReference>
<evidence type="ECO:0000256" key="2">
    <source>
        <dbReference type="ARBA" id="ARBA00008857"/>
    </source>
</evidence>
<keyword evidence="5" id="KW-0233">DNA recombination</keyword>
<dbReference type="GO" id="GO:0003677">
    <property type="term" value="F:DNA binding"/>
    <property type="evidence" value="ECO:0007669"/>
    <property type="project" value="UniProtKB-UniRule"/>
</dbReference>
<evidence type="ECO:0000256" key="5">
    <source>
        <dbReference type="ARBA" id="ARBA00023172"/>
    </source>
</evidence>
<dbReference type="InterPro" id="IPR013762">
    <property type="entry name" value="Integrase-like_cat_sf"/>
</dbReference>
<dbReference type="InterPro" id="IPR011010">
    <property type="entry name" value="DNA_brk_join_enz"/>
</dbReference>
<comment type="similarity">
    <text evidence="2">Belongs to the 'phage' integrase family.</text>
</comment>
<dbReference type="Pfam" id="PF02899">
    <property type="entry name" value="Phage_int_SAM_1"/>
    <property type="match status" value="1"/>
</dbReference>
<dbReference type="Gene3D" id="1.10.150.130">
    <property type="match status" value="1"/>
</dbReference>
<evidence type="ECO:0000256" key="1">
    <source>
        <dbReference type="ARBA" id="ARBA00003283"/>
    </source>
</evidence>